<evidence type="ECO:0000256" key="1">
    <source>
        <dbReference type="SAM" id="MobiDB-lite"/>
    </source>
</evidence>
<accession>A0A7J9CDF7</accession>
<keyword evidence="3" id="KW-1185">Reference proteome</keyword>
<organism evidence="2 3">
    <name type="scientific">Gossypium gossypioides</name>
    <name type="common">Mexican cotton</name>
    <name type="synonym">Selera gossypioides</name>
    <dbReference type="NCBI Taxonomy" id="34282"/>
    <lineage>
        <taxon>Eukaryota</taxon>
        <taxon>Viridiplantae</taxon>
        <taxon>Streptophyta</taxon>
        <taxon>Embryophyta</taxon>
        <taxon>Tracheophyta</taxon>
        <taxon>Spermatophyta</taxon>
        <taxon>Magnoliopsida</taxon>
        <taxon>eudicotyledons</taxon>
        <taxon>Gunneridae</taxon>
        <taxon>Pentapetalae</taxon>
        <taxon>rosids</taxon>
        <taxon>malvids</taxon>
        <taxon>Malvales</taxon>
        <taxon>Malvaceae</taxon>
        <taxon>Malvoideae</taxon>
        <taxon>Gossypium</taxon>
    </lineage>
</organism>
<evidence type="ECO:0008006" key="4">
    <source>
        <dbReference type="Google" id="ProtNLM"/>
    </source>
</evidence>
<protein>
    <recommendedName>
        <fullName evidence="4">CCHC-type domain-containing protein</fullName>
    </recommendedName>
</protein>
<dbReference type="EMBL" id="JABEZY010000009">
    <property type="protein sequence ID" value="MBA0746542.1"/>
    <property type="molecule type" value="Genomic_DNA"/>
</dbReference>
<evidence type="ECO:0000313" key="3">
    <source>
        <dbReference type="Proteomes" id="UP000593579"/>
    </source>
</evidence>
<gene>
    <name evidence="2" type="ORF">Gogos_009050</name>
</gene>
<dbReference type="PANTHER" id="PTHR31286:SF173">
    <property type="entry name" value="DUF4283 DOMAIN-CONTAINING PROTEIN"/>
    <property type="match status" value="1"/>
</dbReference>
<dbReference type="PANTHER" id="PTHR31286">
    <property type="entry name" value="GLYCINE-RICH CELL WALL STRUCTURAL PROTEIN 1.8-LIKE"/>
    <property type="match status" value="1"/>
</dbReference>
<feature type="region of interest" description="Disordered" evidence="1">
    <location>
        <begin position="145"/>
        <end position="168"/>
    </location>
</feature>
<comment type="caution">
    <text evidence="2">The sequence shown here is derived from an EMBL/GenBank/DDBJ whole genome shotgun (WGS) entry which is preliminary data.</text>
</comment>
<reference evidence="2 3" key="1">
    <citation type="journal article" date="2019" name="Genome Biol. Evol.">
        <title>Insights into the evolution of the New World diploid cottons (Gossypium, subgenus Houzingenia) based on genome sequencing.</title>
        <authorList>
            <person name="Grover C.E."/>
            <person name="Arick M.A. 2nd"/>
            <person name="Thrash A."/>
            <person name="Conover J.L."/>
            <person name="Sanders W.S."/>
            <person name="Peterson D.G."/>
            <person name="Frelichowski J.E."/>
            <person name="Scheffler J.A."/>
            <person name="Scheffler B.E."/>
            <person name="Wendel J.F."/>
        </authorList>
    </citation>
    <scope>NUCLEOTIDE SEQUENCE [LARGE SCALE GENOMIC DNA]</scope>
    <source>
        <strain evidence="2">5</strain>
        <tissue evidence="2">Leaf</tissue>
    </source>
</reference>
<name>A0A7J9CDF7_GOSGO</name>
<sequence>MTEKRKKVRFKEGDGDVDLEMVLDLDSQPKVSRKQMLLGKGVSDQAEGSRSIEVYCTDDFEFLEGDVKKTMVNGIPAIEQQNHGRYARMVIFVDLDKHLVSQVLVNGELLWVEYEALPTICFSCGKYGHLKEMYPSLAASKGNETRKISGNSELTESKIGGEGSAFGP</sequence>
<evidence type="ECO:0000313" key="2">
    <source>
        <dbReference type="EMBL" id="MBA0746542.1"/>
    </source>
</evidence>
<dbReference type="AlphaFoldDB" id="A0A7J9CDF7"/>
<dbReference type="OrthoDB" id="1002340at2759"/>
<dbReference type="Proteomes" id="UP000593579">
    <property type="component" value="Unassembled WGS sequence"/>
</dbReference>
<dbReference type="InterPro" id="IPR040256">
    <property type="entry name" value="At4g02000-like"/>
</dbReference>
<proteinExistence type="predicted"/>